<dbReference type="Proteomes" id="UP000012073">
    <property type="component" value="Unassembled WGS sequence"/>
</dbReference>
<dbReference type="Gene3D" id="3.30.470.20">
    <property type="entry name" value="ATP-grasp fold, B domain"/>
    <property type="match status" value="1"/>
</dbReference>
<reference evidence="9" key="1">
    <citation type="journal article" date="2013" name="Proc. Natl. Acad. Sci. U.S.A.">
        <title>Genome structure and metabolic features in the red seaweed Chondrus crispus shed light on evolution of the Archaeplastida.</title>
        <authorList>
            <person name="Collen J."/>
            <person name="Porcel B."/>
            <person name="Carre W."/>
            <person name="Ball S.G."/>
            <person name="Chaparro C."/>
            <person name="Tonon T."/>
            <person name="Barbeyron T."/>
            <person name="Michel G."/>
            <person name="Noel B."/>
            <person name="Valentin K."/>
            <person name="Elias M."/>
            <person name="Artiguenave F."/>
            <person name="Arun A."/>
            <person name="Aury J.M."/>
            <person name="Barbosa-Neto J.F."/>
            <person name="Bothwell J.H."/>
            <person name="Bouget F.Y."/>
            <person name="Brillet L."/>
            <person name="Cabello-Hurtado F."/>
            <person name="Capella-Gutierrez S."/>
            <person name="Charrier B."/>
            <person name="Cladiere L."/>
            <person name="Cock J.M."/>
            <person name="Coelho S.M."/>
            <person name="Colleoni C."/>
            <person name="Czjzek M."/>
            <person name="Da Silva C."/>
            <person name="Delage L."/>
            <person name="Denoeud F."/>
            <person name="Deschamps P."/>
            <person name="Dittami S.M."/>
            <person name="Gabaldon T."/>
            <person name="Gachon C.M."/>
            <person name="Groisillier A."/>
            <person name="Herve C."/>
            <person name="Jabbari K."/>
            <person name="Katinka M."/>
            <person name="Kloareg B."/>
            <person name="Kowalczyk N."/>
            <person name="Labadie K."/>
            <person name="Leblanc C."/>
            <person name="Lopez P.J."/>
            <person name="McLachlan D.H."/>
            <person name="Meslet-Cladiere L."/>
            <person name="Moustafa A."/>
            <person name="Nehr Z."/>
            <person name="Nyvall Collen P."/>
            <person name="Panaud O."/>
            <person name="Partensky F."/>
            <person name="Poulain J."/>
            <person name="Rensing S.A."/>
            <person name="Rousvoal S."/>
            <person name="Samson G."/>
            <person name="Symeonidi A."/>
            <person name="Weissenbach J."/>
            <person name="Zambounis A."/>
            <person name="Wincker P."/>
            <person name="Boyen C."/>
        </authorList>
    </citation>
    <scope>NUCLEOTIDE SEQUENCE [LARGE SCALE GENOMIC DNA]</scope>
    <source>
        <strain evidence="9">cv. Stackhouse</strain>
    </source>
</reference>
<dbReference type="GO" id="GO:0019478">
    <property type="term" value="P:D-amino acid catabolic process"/>
    <property type="evidence" value="ECO:0007669"/>
    <property type="project" value="TreeGrafter"/>
</dbReference>
<dbReference type="EMBL" id="HG001722">
    <property type="protein sequence ID" value="CDF35192.1"/>
    <property type="molecule type" value="Genomic_DNA"/>
</dbReference>
<dbReference type="STRING" id="2769.R7Q9H6"/>
<protein>
    <recommendedName>
        <fullName evidence="7">ATP-grasp domain-containing protein</fullName>
    </recommendedName>
</protein>
<dbReference type="AlphaFoldDB" id="R7Q9H6"/>
<dbReference type="GeneID" id="17322747"/>
<evidence type="ECO:0000256" key="2">
    <source>
        <dbReference type="ARBA" id="ARBA00006730"/>
    </source>
</evidence>
<evidence type="ECO:0000256" key="3">
    <source>
        <dbReference type="ARBA" id="ARBA00022630"/>
    </source>
</evidence>
<evidence type="ECO:0000256" key="5">
    <source>
        <dbReference type="ARBA" id="ARBA00023002"/>
    </source>
</evidence>
<dbReference type="GO" id="GO:0046872">
    <property type="term" value="F:metal ion binding"/>
    <property type="evidence" value="ECO:0007669"/>
    <property type="project" value="InterPro"/>
</dbReference>
<dbReference type="SUPFAM" id="SSF51971">
    <property type="entry name" value="Nucleotide-binding domain"/>
    <property type="match status" value="1"/>
</dbReference>
<dbReference type="GO" id="GO:0003884">
    <property type="term" value="F:D-amino-acid oxidase activity"/>
    <property type="evidence" value="ECO:0007669"/>
    <property type="project" value="InterPro"/>
</dbReference>
<evidence type="ECO:0000259" key="7">
    <source>
        <dbReference type="PROSITE" id="PS50975"/>
    </source>
</evidence>
<dbReference type="Pfam" id="PF01266">
    <property type="entry name" value="DAO"/>
    <property type="match status" value="1"/>
</dbReference>
<sequence>MMSILFETAFCYSPSHVHKYSKQNPSNCAVQRASSQRVFAKMTLSQIEIATRPPNGRARRVLVIGGGVVGITSAIGLREAGFDVTVVAEHYENITSNVAGALWEWPPAVCGQHGDPRSLSSSKHWCMVSYDKFKELHSTYGEGECGVYLQDVFFYFRFSVDKCCFNLKKMNELKDKVDGFARGMHIVPEGVDPQFVENNIKDCYKHMAPMVDTDKYMPWLQQQARDKGCILLQERIDSHVLLEEDTLRKRYKADAIVVSPGLGAIDIVGDTHMYPLRGALVRVKQPNGAIRAAHCISHEEGSSSEQDIVFIVPRGKDHVVLGGLAQPNQWDKDLSLDDPIIDQMYKGCLDLLPALRPLELDPKEHVRTGLRPFTDKNVLLDRIPGTNVVLNYGHGGAGVTLSWGCAEKVVSLVQEMFHDTPHIDNISQKLDASRPTTFLLHDMLPFRAQIEKIRFMKHNLVLISSRRGVAKVPAHEFIHFDLIRVVDLYALKPLVATVSEILSSCALRPDKCRIATNDEYSILLSGQVRDALGIPGASSHSMLPFFDKNATKKAIGQNGPVRIPNYVVFSPEKFRSDPDGYVREVMDTVGHKLFIKPVVGAGSEKTWRLDGSVQLLQWCEANVCSDSIFEIDERIAGELFNTSVVRVDGRSSLFFAMRHNRPNDEYLQGHQLGNIIVPPTDALYAKLEEFSEAVLYQLRDYCEDYGVFNIDFFLESGTAQPVLMEVAARAAGGAVGKVIEECSGVALEETSLLMQMGHKTPLHKFKSTEMRRYAAYSIHPPKAGVVKRMQIPKLDSTISSVSWRAVPGKRLSTPTSMRDIALVLVISNTDMKSLARDFERINSEEYMIVE</sequence>
<evidence type="ECO:0000256" key="6">
    <source>
        <dbReference type="PROSITE-ProRule" id="PRU00409"/>
    </source>
</evidence>
<dbReference type="SUPFAM" id="SSF56059">
    <property type="entry name" value="Glutathione synthetase ATP-binding domain-like"/>
    <property type="match status" value="1"/>
</dbReference>
<organism evidence="8 9">
    <name type="scientific">Chondrus crispus</name>
    <name type="common">Carrageen Irish moss</name>
    <name type="synonym">Polymorpha crispa</name>
    <dbReference type="NCBI Taxonomy" id="2769"/>
    <lineage>
        <taxon>Eukaryota</taxon>
        <taxon>Rhodophyta</taxon>
        <taxon>Florideophyceae</taxon>
        <taxon>Rhodymeniophycidae</taxon>
        <taxon>Gigartinales</taxon>
        <taxon>Gigartinaceae</taxon>
        <taxon>Chondrus</taxon>
    </lineage>
</organism>
<accession>R7Q9H6</accession>
<dbReference type="PROSITE" id="PS50975">
    <property type="entry name" value="ATP_GRASP"/>
    <property type="match status" value="1"/>
</dbReference>
<dbReference type="InterPro" id="IPR023209">
    <property type="entry name" value="DAO"/>
</dbReference>
<dbReference type="Gramene" id="CDF35192">
    <property type="protein sequence ID" value="CDF35192"/>
    <property type="gene ID" value="CHC_T00003782001"/>
</dbReference>
<dbReference type="KEGG" id="ccp:CHC_T00003782001"/>
<dbReference type="RefSeq" id="XP_005715011.1">
    <property type="nucleotide sequence ID" value="XM_005714954.1"/>
</dbReference>
<feature type="domain" description="ATP-grasp" evidence="7">
    <location>
        <begin position="552"/>
        <end position="756"/>
    </location>
</feature>
<gene>
    <name evidence="8" type="ORF">CHC_T00003782001</name>
</gene>
<evidence type="ECO:0000313" key="9">
    <source>
        <dbReference type="Proteomes" id="UP000012073"/>
    </source>
</evidence>
<dbReference type="GO" id="GO:0005737">
    <property type="term" value="C:cytoplasm"/>
    <property type="evidence" value="ECO:0007669"/>
    <property type="project" value="TreeGrafter"/>
</dbReference>
<keyword evidence="9" id="KW-1185">Reference proteome</keyword>
<comment type="similarity">
    <text evidence="2">Belongs to the DAMOX/DASOX family.</text>
</comment>
<keyword evidence="6" id="KW-0547">Nucleotide-binding</keyword>
<dbReference type="OrthoDB" id="2015447at2759"/>
<evidence type="ECO:0000256" key="1">
    <source>
        <dbReference type="ARBA" id="ARBA00001974"/>
    </source>
</evidence>
<dbReference type="SUPFAM" id="SSF54373">
    <property type="entry name" value="FAD-linked reductases, C-terminal domain"/>
    <property type="match status" value="1"/>
</dbReference>
<evidence type="ECO:0000256" key="4">
    <source>
        <dbReference type="ARBA" id="ARBA00022827"/>
    </source>
</evidence>
<dbReference type="PANTHER" id="PTHR11530:SF25">
    <property type="entry name" value="FAD DEPENDENT OXIDOREDUCTASE DOMAIN-CONTAINING PROTEIN"/>
    <property type="match status" value="1"/>
</dbReference>
<dbReference type="GO" id="GO:0005524">
    <property type="term" value="F:ATP binding"/>
    <property type="evidence" value="ECO:0007669"/>
    <property type="project" value="UniProtKB-UniRule"/>
</dbReference>
<keyword evidence="5" id="KW-0560">Oxidoreductase</keyword>
<keyword evidence="6" id="KW-0067">ATP-binding</keyword>
<evidence type="ECO:0000313" key="8">
    <source>
        <dbReference type="EMBL" id="CDF35192.1"/>
    </source>
</evidence>
<dbReference type="InterPro" id="IPR011761">
    <property type="entry name" value="ATP-grasp"/>
</dbReference>
<dbReference type="InterPro" id="IPR006076">
    <property type="entry name" value="FAD-dep_OxRdtase"/>
</dbReference>
<comment type="cofactor">
    <cofactor evidence="1">
        <name>FAD</name>
        <dbReference type="ChEBI" id="CHEBI:57692"/>
    </cofactor>
</comment>
<dbReference type="GO" id="GO:0071949">
    <property type="term" value="F:FAD binding"/>
    <property type="evidence" value="ECO:0007669"/>
    <property type="project" value="InterPro"/>
</dbReference>
<name>R7Q9H6_CHOCR</name>
<dbReference type="Gene3D" id="3.40.50.720">
    <property type="entry name" value="NAD(P)-binding Rossmann-like Domain"/>
    <property type="match status" value="1"/>
</dbReference>
<dbReference type="PANTHER" id="PTHR11530">
    <property type="entry name" value="D-AMINO ACID OXIDASE"/>
    <property type="match status" value="1"/>
</dbReference>
<keyword evidence="4" id="KW-0274">FAD</keyword>
<proteinExistence type="inferred from homology"/>
<keyword evidence="3" id="KW-0285">Flavoprotein</keyword>
<dbReference type="Gene3D" id="3.40.50.20">
    <property type="match status" value="1"/>
</dbReference>
<dbReference type="Gene3D" id="3.30.9.10">
    <property type="entry name" value="D-Amino Acid Oxidase, subunit A, domain 2"/>
    <property type="match status" value="1"/>
</dbReference>